<protein>
    <submittedName>
        <fullName evidence="2">Uncharacterized protein</fullName>
    </submittedName>
</protein>
<keyword evidence="3" id="KW-1185">Reference proteome</keyword>
<evidence type="ECO:0000256" key="1">
    <source>
        <dbReference type="SAM" id="MobiDB-lite"/>
    </source>
</evidence>
<dbReference type="AlphaFoldDB" id="A0A250XJF1"/>
<comment type="caution">
    <text evidence="2">The sequence shown here is derived from an EMBL/GenBank/DDBJ whole genome shotgun (WGS) entry which is preliminary data.</text>
</comment>
<dbReference type="EMBL" id="BEGY01000093">
    <property type="protein sequence ID" value="GAX83198.1"/>
    <property type="molecule type" value="Genomic_DNA"/>
</dbReference>
<accession>A0A250XJF1</accession>
<gene>
    <name evidence="2" type="ORF">CEUSTIGMA_g10624.t1</name>
</gene>
<feature type="region of interest" description="Disordered" evidence="1">
    <location>
        <begin position="255"/>
        <end position="309"/>
    </location>
</feature>
<feature type="compositionally biased region" description="Basic and acidic residues" evidence="1">
    <location>
        <begin position="261"/>
        <end position="276"/>
    </location>
</feature>
<feature type="compositionally biased region" description="Polar residues" evidence="1">
    <location>
        <begin position="281"/>
        <end position="293"/>
    </location>
</feature>
<evidence type="ECO:0000313" key="3">
    <source>
        <dbReference type="Proteomes" id="UP000232323"/>
    </source>
</evidence>
<proteinExistence type="predicted"/>
<dbReference type="Proteomes" id="UP000232323">
    <property type="component" value="Unassembled WGS sequence"/>
</dbReference>
<sequence>MPLEFVPHDPKQGYHTTVRKYNIIKGTRHHHYQQAAVTAGHDHTANTASHHAQLVKLLDDAQKGLQRIKPEMKDRKMLCHMIQVTGGTISAEMDKALKGTCLPRSENSLEKTGTRIINLWGAASSVMQPILDRMRDYMFRPNPDNLLEFSRPSHHHSSLRKPAEFQQAYQNQAAAGRHYDSSRWLDRPRQLLRQHHSHSFEAPVVIKSGWTTRNRGIVVGKSYEPINKGSGSLVGSRYGSTASSTSSTCGKLALAAGGQQRNDDRWHGRDKYDNKFHPHAGNTSSRQVPNNASEKQKMMSGGKGGSGSRTRECHDYCYYISGSSGSIGTSK</sequence>
<name>A0A250XJF1_9CHLO</name>
<organism evidence="2 3">
    <name type="scientific">Chlamydomonas eustigma</name>
    <dbReference type="NCBI Taxonomy" id="1157962"/>
    <lineage>
        <taxon>Eukaryota</taxon>
        <taxon>Viridiplantae</taxon>
        <taxon>Chlorophyta</taxon>
        <taxon>core chlorophytes</taxon>
        <taxon>Chlorophyceae</taxon>
        <taxon>CS clade</taxon>
        <taxon>Chlamydomonadales</taxon>
        <taxon>Chlamydomonadaceae</taxon>
        <taxon>Chlamydomonas</taxon>
    </lineage>
</organism>
<evidence type="ECO:0000313" key="2">
    <source>
        <dbReference type="EMBL" id="GAX83198.1"/>
    </source>
</evidence>
<reference evidence="2 3" key="1">
    <citation type="submission" date="2017-08" db="EMBL/GenBank/DDBJ databases">
        <title>Acidophilic green algal genome provides insights into adaptation to an acidic environment.</title>
        <authorList>
            <person name="Hirooka S."/>
            <person name="Hirose Y."/>
            <person name="Kanesaki Y."/>
            <person name="Higuchi S."/>
            <person name="Fujiwara T."/>
            <person name="Onuma R."/>
            <person name="Era A."/>
            <person name="Ohbayashi R."/>
            <person name="Uzuka A."/>
            <person name="Nozaki H."/>
            <person name="Yoshikawa H."/>
            <person name="Miyagishima S.Y."/>
        </authorList>
    </citation>
    <scope>NUCLEOTIDE SEQUENCE [LARGE SCALE GENOMIC DNA]</scope>
    <source>
        <strain evidence="2 3">NIES-2499</strain>
    </source>
</reference>